<keyword evidence="13" id="KW-1185">Reference proteome</keyword>
<keyword evidence="3" id="KW-0808">Transferase</keyword>
<dbReference type="Gene3D" id="3.30.200.20">
    <property type="entry name" value="Phosphorylase Kinase, domain 1"/>
    <property type="match status" value="1"/>
</dbReference>
<dbReference type="PANTHER" id="PTHR31595">
    <property type="entry name" value="LONG-CHAIN-ALCOHOL O-FATTY-ACYLTRANSFERASE 3-RELATED"/>
    <property type="match status" value="1"/>
</dbReference>
<comment type="similarity">
    <text evidence="2">Belongs to the wax synthase family.</text>
</comment>
<feature type="transmembrane region" description="Helical" evidence="10">
    <location>
        <begin position="281"/>
        <end position="298"/>
    </location>
</feature>
<dbReference type="EMBL" id="JBCGBO010000007">
    <property type="protein sequence ID" value="KAK9189231.1"/>
    <property type="molecule type" value="Genomic_DNA"/>
</dbReference>
<name>A0AAP0QKN4_9ROSI</name>
<dbReference type="AlphaFoldDB" id="A0AAP0QKN4"/>
<dbReference type="InterPro" id="IPR044851">
    <property type="entry name" value="Wax_synthase"/>
</dbReference>
<dbReference type="GO" id="GO:0008374">
    <property type="term" value="F:O-acyltransferase activity"/>
    <property type="evidence" value="ECO:0007669"/>
    <property type="project" value="InterPro"/>
</dbReference>
<dbReference type="InterPro" id="IPR008271">
    <property type="entry name" value="Ser/Thr_kinase_AS"/>
</dbReference>
<evidence type="ECO:0000256" key="3">
    <source>
        <dbReference type="ARBA" id="ARBA00022679"/>
    </source>
</evidence>
<evidence type="ECO:0000256" key="8">
    <source>
        <dbReference type="ARBA" id="ARBA00023315"/>
    </source>
</evidence>
<dbReference type="PROSITE" id="PS50011">
    <property type="entry name" value="PROTEIN_KINASE_DOM"/>
    <property type="match status" value="1"/>
</dbReference>
<feature type="region of interest" description="Disordered" evidence="9">
    <location>
        <begin position="671"/>
        <end position="722"/>
    </location>
</feature>
<dbReference type="PROSITE" id="PS00108">
    <property type="entry name" value="PROTEIN_KINASE_ST"/>
    <property type="match status" value="1"/>
</dbReference>
<keyword evidence="4 10" id="KW-0812">Transmembrane</keyword>
<evidence type="ECO:0000256" key="9">
    <source>
        <dbReference type="SAM" id="MobiDB-lite"/>
    </source>
</evidence>
<feature type="transmembrane region" description="Helical" evidence="10">
    <location>
        <begin position="36"/>
        <end position="58"/>
    </location>
</feature>
<dbReference type="Gene3D" id="1.10.510.10">
    <property type="entry name" value="Transferase(Phosphotransferase) domain 1"/>
    <property type="match status" value="1"/>
</dbReference>
<evidence type="ECO:0000313" key="13">
    <source>
        <dbReference type="Proteomes" id="UP001428341"/>
    </source>
</evidence>
<feature type="compositionally biased region" description="Low complexity" evidence="9">
    <location>
        <begin position="681"/>
        <end position="697"/>
    </location>
</feature>
<feature type="transmembrane region" description="Helical" evidence="10">
    <location>
        <begin position="310"/>
        <end position="330"/>
    </location>
</feature>
<accession>A0AAP0QKN4</accession>
<evidence type="ECO:0000256" key="4">
    <source>
        <dbReference type="ARBA" id="ARBA00022692"/>
    </source>
</evidence>
<organism evidence="12 13">
    <name type="scientific">Citrus x changshan-huyou</name>
    <dbReference type="NCBI Taxonomy" id="2935761"/>
    <lineage>
        <taxon>Eukaryota</taxon>
        <taxon>Viridiplantae</taxon>
        <taxon>Streptophyta</taxon>
        <taxon>Embryophyta</taxon>
        <taxon>Tracheophyta</taxon>
        <taxon>Spermatophyta</taxon>
        <taxon>Magnoliopsida</taxon>
        <taxon>eudicotyledons</taxon>
        <taxon>Gunneridae</taxon>
        <taxon>Pentapetalae</taxon>
        <taxon>rosids</taxon>
        <taxon>malvids</taxon>
        <taxon>Sapindales</taxon>
        <taxon>Rutaceae</taxon>
        <taxon>Aurantioideae</taxon>
        <taxon>Citrus</taxon>
    </lineage>
</organism>
<reference evidence="12 13" key="1">
    <citation type="submission" date="2024-05" db="EMBL/GenBank/DDBJ databases">
        <title>Haplotype-resolved chromosome-level genome assembly of Huyou (Citrus changshanensis).</title>
        <authorList>
            <person name="Miao C."/>
            <person name="Chen W."/>
            <person name="Wu Y."/>
            <person name="Wang L."/>
            <person name="Zhao S."/>
            <person name="Grierson D."/>
            <person name="Xu C."/>
            <person name="Chen K."/>
        </authorList>
    </citation>
    <scope>NUCLEOTIDE SEQUENCE [LARGE SCALE GENOMIC DNA]</scope>
    <source>
        <strain evidence="12">01-14</strain>
        <tissue evidence="12">Leaf</tissue>
    </source>
</reference>
<feature type="domain" description="Protein kinase" evidence="11">
    <location>
        <begin position="292"/>
        <end position="600"/>
    </location>
</feature>
<evidence type="ECO:0000256" key="7">
    <source>
        <dbReference type="ARBA" id="ARBA00023136"/>
    </source>
</evidence>
<dbReference type="FunFam" id="1.10.510.10:FF:000540">
    <property type="entry name" value="Serine/threonine-protein kinase-like protein"/>
    <property type="match status" value="1"/>
</dbReference>
<dbReference type="Pfam" id="PF07714">
    <property type="entry name" value="PK_Tyr_Ser-Thr"/>
    <property type="match status" value="1"/>
</dbReference>
<evidence type="ECO:0000256" key="5">
    <source>
        <dbReference type="ARBA" id="ARBA00022989"/>
    </source>
</evidence>
<dbReference type="Proteomes" id="UP001428341">
    <property type="component" value="Unassembled WGS sequence"/>
</dbReference>
<comment type="caution">
    <text evidence="12">The sequence shown here is derived from an EMBL/GenBank/DDBJ whole genome shotgun (WGS) entry which is preliminary data.</text>
</comment>
<dbReference type="InterPro" id="IPR032805">
    <property type="entry name" value="Wax_synthase_dom"/>
</dbReference>
<gene>
    <name evidence="12" type="ORF">WN944_020637</name>
</gene>
<sequence length="753" mass="84216">MEGEMKNFIKVWLSVTISLCYCYAIGKMASKGIKRLICLIPVVCIFLYLPLCLTSVHIGGTTAFFIAWLANFKLLLFAFGLGPLSSHPPISLPLFVIVSCLPIKIQNNNNHNSKPNPSQDNNPSPGAREGPLNYAIKGLLVAILVQLQLAYEYSDYVLFVHPKLILLVYSLHMYFLLELILAASAALARATLGLELEPQFMEPYLSTSLQDFWGKRWNLMVTGILRPTVYKPTLHIFTRVAGRKWAPLPAVFATFLVSGFMHQLMFFYLGRGAGLKPTWEVTWFFVLHGVCLAVELALKKAVTGRFRLPRIISGLLTVAFVMVTGCWLFFPQFTHCKLDERAFEEYAALGAFFRNVWSSFEVDNEIEILSKIHSPRLVNLLGFSNDSKDRLLVVEFMSNGTLYDVLHSNNRPLNWGRRIRLALQVAKAVEILHSEMPPIIHRDIKSANVLIDRNFNARLGDFGLALRCGVDNFRFRSTPPAGTIGYLDPCYVTPDNLSTKTDVFSFGILLLEIISCRKAIDIGFSPPSIVDWAAPLIKKGKILSIFDPRIPPPKDPIVRKQLAVIAARCVRSCRERRPTMKEIVDWLTGLSKLVPLHSWNGFNNPCLMVETVGRPVEVRKTQEGGIAGENLDLLDGKLSRMSTKDSRRVYSDLGLRSNLMELMAGMDEEHEFRGEADGVEASIKSAKQVSSSSHGSGRYLYKGRARSRAHGNDKGRGSRLRRNLSIGDGSELFSGRDDAMIPIGFSSRTANNI</sequence>
<comment type="subcellular location">
    <subcellularLocation>
        <location evidence="1">Membrane</location>
        <topology evidence="1">Multi-pass membrane protein</topology>
    </subcellularLocation>
</comment>
<feature type="transmembrane region" description="Helical" evidence="10">
    <location>
        <begin position="134"/>
        <end position="151"/>
    </location>
</feature>
<evidence type="ECO:0000256" key="6">
    <source>
        <dbReference type="ARBA" id="ARBA00023098"/>
    </source>
</evidence>
<keyword evidence="5 10" id="KW-1133">Transmembrane helix</keyword>
<keyword evidence="7 10" id="KW-0472">Membrane</keyword>
<feature type="transmembrane region" description="Helical" evidence="10">
    <location>
        <begin position="171"/>
        <end position="192"/>
    </location>
</feature>
<dbReference type="SMART" id="SM00220">
    <property type="entry name" value="S_TKc"/>
    <property type="match status" value="1"/>
</dbReference>
<dbReference type="PANTHER" id="PTHR31595:SF77">
    <property type="entry name" value="ACYL-COA--STEROL O-ACYLTRANSFERASE 1-LIKE"/>
    <property type="match status" value="1"/>
</dbReference>
<keyword evidence="8" id="KW-0012">Acyltransferase</keyword>
<dbReference type="GO" id="GO:0006629">
    <property type="term" value="P:lipid metabolic process"/>
    <property type="evidence" value="ECO:0007669"/>
    <property type="project" value="UniProtKB-KW"/>
</dbReference>
<keyword evidence="6" id="KW-0443">Lipid metabolism</keyword>
<dbReference type="GO" id="GO:0004672">
    <property type="term" value="F:protein kinase activity"/>
    <property type="evidence" value="ECO:0007669"/>
    <property type="project" value="InterPro"/>
</dbReference>
<dbReference type="GO" id="GO:0016020">
    <property type="term" value="C:membrane"/>
    <property type="evidence" value="ECO:0007669"/>
    <property type="project" value="UniProtKB-SubCell"/>
</dbReference>
<feature type="transmembrane region" description="Helical" evidence="10">
    <location>
        <begin position="248"/>
        <end position="269"/>
    </location>
</feature>
<dbReference type="GO" id="GO:0005524">
    <property type="term" value="F:ATP binding"/>
    <property type="evidence" value="ECO:0007669"/>
    <property type="project" value="InterPro"/>
</dbReference>
<evidence type="ECO:0000313" key="12">
    <source>
        <dbReference type="EMBL" id="KAK9189231.1"/>
    </source>
</evidence>
<dbReference type="InterPro" id="IPR000719">
    <property type="entry name" value="Prot_kinase_dom"/>
</dbReference>
<evidence type="ECO:0000256" key="10">
    <source>
        <dbReference type="SAM" id="Phobius"/>
    </source>
</evidence>
<dbReference type="SUPFAM" id="SSF56112">
    <property type="entry name" value="Protein kinase-like (PK-like)"/>
    <property type="match status" value="1"/>
</dbReference>
<evidence type="ECO:0000256" key="1">
    <source>
        <dbReference type="ARBA" id="ARBA00004141"/>
    </source>
</evidence>
<evidence type="ECO:0000259" key="11">
    <source>
        <dbReference type="PROSITE" id="PS50011"/>
    </source>
</evidence>
<evidence type="ECO:0000256" key="2">
    <source>
        <dbReference type="ARBA" id="ARBA00007282"/>
    </source>
</evidence>
<dbReference type="Pfam" id="PF13813">
    <property type="entry name" value="MBOAT_2"/>
    <property type="match status" value="1"/>
</dbReference>
<protein>
    <recommendedName>
        <fullName evidence="11">Protein kinase domain-containing protein</fullName>
    </recommendedName>
</protein>
<dbReference type="InterPro" id="IPR001245">
    <property type="entry name" value="Ser-Thr/Tyr_kinase_cat_dom"/>
</dbReference>
<proteinExistence type="inferred from homology"/>
<feature type="transmembrane region" description="Helical" evidence="10">
    <location>
        <begin position="64"/>
        <end position="84"/>
    </location>
</feature>
<dbReference type="InterPro" id="IPR011009">
    <property type="entry name" value="Kinase-like_dom_sf"/>
</dbReference>